<dbReference type="GO" id="GO:0005737">
    <property type="term" value="C:cytoplasm"/>
    <property type="evidence" value="ECO:0007669"/>
    <property type="project" value="TreeGrafter"/>
</dbReference>
<keyword evidence="2" id="KW-1185">Reference proteome</keyword>
<dbReference type="EMBL" id="CAJZBQ010000058">
    <property type="protein sequence ID" value="CAG9334532.1"/>
    <property type="molecule type" value="Genomic_DNA"/>
</dbReference>
<dbReference type="Pfam" id="PF10188">
    <property type="entry name" value="Oscp1"/>
    <property type="match status" value="1"/>
</dbReference>
<sequence length="367" mass="41803">MAGTNLALPFLMINLGGEMMYILNQRLNAQQIPNDKADKVRVDVIKHLFSDAFIDEMMRPQPLYTMISTRQTFDKLAHSSIMKLQTSSMNKLFDLMVMGVKMQFLCVKYPEEILQVTLNHLKELLALIPGNEAQLIITKVINRVKERYLGMSSATMARIRQTLLKFFQNKYAKVTLLLSRGIQLQDGTIKITTSEACPICETPGKIRRFLQTGEVVREYTRILSKSDGFIAARYESRYTENSTTLGFNLYATDKPFAPLPPEEQKAPAPAPARRYVSAPDKTRVEIAKHELNSLASMIAGPDENPADFFELNLNFQMMEVEDVTNIRQVEGKRVHNEELLKFEREFDGATEASIRDQDPDNLLDLIE</sequence>
<protein>
    <submittedName>
        <fullName evidence="1">Uncharacterized protein</fullName>
    </submittedName>
</protein>
<dbReference type="GO" id="GO:0005886">
    <property type="term" value="C:plasma membrane"/>
    <property type="evidence" value="ECO:0007669"/>
    <property type="project" value="TreeGrafter"/>
</dbReference>
<dbReference type="AlphaFoldDB" id="A0AAU9KCD3"/>
<dbReference type="InterPro" id="IPR019332">
    <property type="entry name" value="OSCP1"/>
</dbReference>
<dbReference type="PANTHER" id="PTHR21439">
    <property type="entry name" value="OXIDORED-NITRO DOMAIN-CONTAINING PROTEIN"/>
    <property type="match status" value="1"/>
</dbReference>
<organism evidence="1 2">
    <name type="scientific">Blepharisma stoltei</name>
    <dbReference type="NCBI Taxonomy" id="1481888"/>
    <lineage>
        <taxon>Eukaryota</taxon>
        <taxon>Sar</taxon>
        <taxon>Alveolata</taxon>
        <taxon>Ciliophora</taxon>
        <taxon>Postciliodesmatophora</taxon>
        <taxon>Heterotrichea</taxon>
        <taxon>Heterotrichida</taxon>
        <taxon>Blepharismidae</taxon>
        <taxon>Blepharisma</taxon>
    </lineage>
</organism>
<dbReference type="PANTHER" id="PTHR21439:SF0">
    <property type="entry name" value="PROTEIN OSCP1"/>
    <property type="match status" value="1"/>
</dbReference>
<reference evidence="1" key="1">
    <citation type="submission" date="2021-09" db="EMBL/GenBank/DDBJ databases">
        <authorList>
            <consortium name="AG Swart"/>
            <person name="Singh M."/>
            <person name="Singh A."/>
            <person name="Seah K."/>
            <person name="Emmerich C."/>
        </authorList>
    </citation>
    <scope>NUCLEOTIDE SEQUENCE</scope>
    <source>
        <strain evidence="1">ATCC30299</strain>
    </source>
</reference>
<proteinExistence type="predicted"/>
<gene>
    <name evidence="1" type="ORF">BSTOLATCC_MIC61144</name>
</gene>
<name>A0AAU9KCD3_9CILI</name>
<evidence type="ECO:0000313" key="2">
    <source>
        <dbReference type="Proteomes" id="UP001162131"/>
    </source>
</evidence>
<accession>A0AAU9KCD3</accession>
<comment type="caution">
    <text evidence="1">The sequence shown here is derived from an EMBL/GenBank/DDBJ whole genome shotgun (WGS) entry which is preliminary data.</text>
</comment>
<evidence type="ECO:0000313" key="1">
    <source>
        <dbReference type="EMBL" id="CAG9334532.1"/>
    </source>
</evidence>
<dbReference type="Proteomes" id="UP001162131">
    <property type="component" value="Unassembled WGS sequence"/>
</dbReference>